<name>A0A4R5M902_9BURK</name>
<dbReference type="OrthoDB" id="9024003at2"/>
<feature type="transmembrane region" description="Helical" evidence="1">
    <location>
        <begin position="177"/>
        <end position="199"/>
    </location>
</feature>
<comment type="caution">
    <text evidence="3">The sequence shown here is derived from an EMBL/GenBank/DDBJ whole genome shotgun (WGS) entry which is preliminary data.</text>
</comment>
<feature type="transmembrane region" description="Helical" evidence="1">
    <location>
        <begin position="124"/>
        <end position="144"/>
    </location>
</feature>
<dbReference type="AlphaFoldDB" id="A0A4R5M902"/>
<gene>
    <name evidence="3" type="ORF">EYW47_16890</name>
</gene>
<dbReference type="EMBL" id="SMRP01000007">
    <property type="protein sequence ID" value="TDG22878.1"/>
    <property type="molecule type" value="Genomic_DNA"/>
</dbReference>
<proteinExistence type="predicted"/>
<evidence type="ECO:0000313" key="4">
    <source>
        <dbReference type="Proteomes" id="UP000295722"/>
    </source>
</evidence>
<feature type="transmembrane region" description="Helical" evidence="1">
    <location>
        <begin position="285"/>
        <end position="311"/>
    </location>
</feature>
<evidence type="ECO:0000313" key="3">
    <source>
        <dbReference type="EMBL" id="TDG22878.1"/>
    </source>
</evidence>
<reference evidence="3 4" key="1">
    <citation type="submission" date="2019-03" db="EMBL/GenBank/DDBJ databases">
        <title>Paraburkholderia sp. 4M-K11, isolated from subtropical forest soil.</title>
        <authorList>
            <person name="Gao Z.-H."/>
            <person name="Qiu L.-H."/>
        </authorList>
    </citation>
    <scope>NUCLEOTIDE SEQUENCE [LARGE SCALE GENOMIC DNA]</scope>
    <source>
        <strain evidence="3 4">4M-K11</strain>
    </source>
</reference>
<dbReference type="RefSeq" id="WP_133195973.1">
    <property type="nucleotide sequence ID" value="NZ_JBHUCW010000011.1"/>
</dbReference>
<sequence>MQNDAIARGGEQPHVPLRQAATILLALGLVLLACAAVWAWMTFSSTRGMIGTQGTVVRFLNDSGDPRLLRPVFSFLTQGGERVVVAGHTASTPPAYELGEKVTLYYRADRPSQDYVIDNFSERWFPISVLAVLGFAFAGAGAIARAFTKENSGNYASALKTRGSVTQKRRALHRRNLTICAAPIAMGAVMLAIAGGLFMHERHITRTFVHTTGQVVDMAEPERRVRGADLHSAVVQFKTAGGQVVTFVQGSSSTGNTLAFSDTAGVLYDPANPQRAVVDTFGDRWGAVAILCAIGLPMIAVGVYFLLGLLAPARPRKR</sequence>
<keyword evidence="1" id="KW-0472">Membrane</keyword>
<keyword evidence="4" id="KW-1185">Reference proteome</keyword>
<organism evidence="3 4">
    <name type="scientific">Paraburkholderia silviterrae</name>
    <dbReference type="NCBI Taxonomy" id="2528715"/>
    <lineage>
        <taxon>Bacteria</taxon>
        <taxon>Pseudomonadati</taxon>
        <taxon>Pseudomonadota</taxon>
        <taxon>Betaproteobacteria</taxon>
        <taxon>Burkholderiales</taxon>
        <taxon>Burkholderiaceae</taxon>
        <taxon>Paraburkholderia</taxon>
    </lineage>
</organism>
<keyword evidence="1" id="KW-1133">Transmembrane helix</keyword>
<feature type="domain" description="DUF3592" evidence="2">
    <location>
        <begin position="211"/>
        <end position="282"/>
    </location>
</feature>
<evidence type="ECO:0000259" key="2">
    <source>
        <dbReference type="Pfam" id="PF12158"/>
    </source>
</evidence>
<accession>A0A4R5M902</accession>
<dbReference type="Proteomes" id="UP000295722">
    <property type="component" value="Unassembled WGS sequence"/>
</dbReference>
<feature type="transmembrane region" description="Helical" evidence="1">
    <location>
        <begin position="21"/>
        <end position="41"/>
    </location>
</feature>
<evidence type="ECO:0000256" key="1">
    <source>
        <dbReference type="SAM" id="Phobius"/>
    </source>
</evidence>
<keyword evidence="1" id="KW-0812">Transmembrane</keyword>
<dbReference type="Pfam" id="PF12158">
    <property type="entry name" value="DUF3592"/>
    <property type="match status" value="1"/>
</dbReference>
<dbReference type="InterPro" id="IPR021994">
    <property type="entry name" value="DUF3592"/>
</dbReference>
<protein>
    <submittedName>
        <fullName evidence="3">DUF3592 domain-containing protein</fullName>
    </submittedName>
</protein>